<dbReference type="PROSITE" id="PS50294">
    <property type="entry name" value="WD_REPEATS_REGION"/>
    <property type="match status" value="4"/>
</dbReference>
<name>A0A0C7MXE1_9SACH</name>
<dbReference type="InterPro" id="IPR015943">
    <property type="entry name" value="WD40/YVTN_repeat-like_dom_sf"/>
</dbReference>
<dbReference type="Proteomes" id="UP000054304">
    <property type="component" value="Unassembled WGS sequence"/>
</dbReference>
<dbReference type="RefSeq" id="XP_022626375.1">
    <property type="nucleotide sequence ID" value="XM_022774260.1"/>
</dbReference>
<dbReference type="PANTHER" id="PTHR19923:SF0">
    <property type="entry name" value="PLEIOTROPIC REGULATOR 1"/>
    <property type="match status" value="1"/>
</dbReference>
<proteinExistence type="inferred from homology"/>
<dbReference type="STRING" id="1245769.A0A0C7MXE1"/>
<protein>
    <recommendedName>
        <fullName evidence="7 9">Pre-mRNA-splicing factor PRP46</fullName>
    </recommendedName>
    <alternativeName>
        <fullName evidence="9">Pre-mRNA-processing protein 46</fullName>
    </alternativeName>
</protein>
<comment type="subcellular location">
    <subcellularLocation>
        <location evidence="9">Nucleus</location>
    </subcellularLocation>
</comment>
<keyword evidence="9" id="KW-0539">Nucleus</keyword>
<evidence type="ECO:0000256" key="4">
    <source>
        <dbReference type="ARBA" id="ARBA00022737"/>
    </source>
</evidence>
<dbReference type="PRINTS" id="PR00320">
    <property type="entry name" value="GPROTEINBRPT"/>
</dbReference>
<evidence type="ECO:0000256" key="5">
    <source>
        <dbReference type="ARBA" id="ARBA00023187"/>
    </source>
</evidence>
<dbReference type="AlphaFoldDB" id="A0A0C7MXE1"/>
<dbReference type="InterPro" id="IPR036322">
    <property type="entry name" value="WD40_repeat_dom_sf"/>
</dbReference>
<dbReference type="SMART" id="SM00320">
    <property type="entry name" value="WD40"/>
    <property type="match status" value="7"/>
</dbReference>
<evidence type="ECO:0000256" key="9">
    <source>
        <dbReference type="RuleBase" id="RU369036"/>
    </source>
</evidence>
<dbReference type="EMBL" id="LN736360">
    <property type="protein sequence ID" value="CEP60130.1"/>
    <property type="molecule type" value="Genomic_DNA"/>
</dbReference>
<dbReference type="InterPro" id="IPR020472">
    <property type="entry name" value="WD40_PAC1"/>
</dbReference>
<feature type="repeat" description="WD" evidence="8">
    <location>
        <begin position="249"/>
        <end position="290"/>
    </location>
</feature>
<organism evidence="11 12">
    <name type="scientific">Lachancea lanzarotensis</name>
    <dbReference type="NCBI Taxonomy" id="1245769"/>
    <lineage>
        <taxon>Eukaryota</taxon>
        <taxon>Fungi</taxon>
        <taxon>Dikarya</taxon>
        <taxon>Ascomycota</taxon>
        <taxon>Saccharomycotina</taxon>
        <taxon>Saccharomycetes</taxon>
        <taxon>Saccharomycetales</taxon>
        <taxon>Saccharomycetaceae</taxon>
        <taxon>Lachancea</taxon>
    </lineage>
</organism>
<evidence type="ECO:0000313" key="11">
    <source>
        <dbReference type="EMBL" id="CEP60130.1"/>
    </source>
</evidence>
<evidence type="ECO:0000256" key="2">
    <source>
        <dbReference type="ARBA" id="ARBA00022664"/>
    </source>
</evidence>
<keyword evidence="2 9" id="KW-0507">mRNA processing</keyword>
<dbReference type="PROSITE" id="PS50082">
    <property type="entry name" value="WD_REPEATS_2"/>
    <property type="match status" value="5"/>
</dbReference>
<dbReference type="GO" id="GO:0000974">
    <property type="term" value="C:Prp19 complex"/>
    <property type="evidence" value="ECO:0007669"/>
    <property type="project" value="EnsemblFungi"/>
</dbReference>
<feature type="region of interest" description="Disordered" evidence="10">
    <location>
        <begin position="417"/>
        <end position="438"/>
    </location>
</feature>
<dbReference type="FunFam" id="2.130.10.10:FF:000012">
    <property type="entry name" value="Putative pleiotropic regulator 1"/>
    <property type="match status" value="1"/>
</dbReference>
<keyword evidence="3 9" id="KW-0747">Spliceosome</keyword>
<reference evidence="11 12" key="1">
    <citation type="submission" date="2014-12" db="EMBL/GenBank/DDBJ databases">
        <authorList>
            <person name="Neuveglise Cecile"/>
        </authorList>
    </citation>
    <scope>NUCLEOTIDE SEQUENCE [LARGE SCALE GENOMIC DNA]</scope>
    <source>
        <strain evidence="11 12">CBS 12615</strain>
    </source>
</reference>
<comment type="function">
    <text evidence="9">Involved in pre-mRNA splicing and required for cell cycle progression at G2/M.</text>
</comment>
<gene>
    <name evidence="11" type="ORF">LALA0_S01e03708g</name>
</gene>
<dbReference type="Pfam" id="PF00400">
    <property type="entry name" value="WD40"/>
    <property type="match status" value="3"/>
</dbReference>
<dbReference type="PANTHER" id="PTHR19923">
    <property type="entry name" value="WD40 REPEAT PROTEINPRL1/PRL2-RELATED"/>
    <property type="match status" value="1"/>
</dbReference>
<evidence type="ECO:0000256" key="7">
    <source>
        <dbReference type="ARBA" id="ARBA00026147"/>
    </source>
</evidence>
<comment type="subunit">
    <text evidence="9">Associated with the spliceosome.</text>
</comment>
<evidence type="ECO:0000256" key="8">
    <source>
        <dbReference type="PROSITE-ProRule" id="PRU00221"/>
    </source>
</evidence>
<keyword evidence="1 8" id="KW-0853">WD repeat</keyword>
<evidence type="ECO:0000256" key="10">
    <source>
        <dbReference type="SAM" id="MobiDB-lite"/>
    </source>
</evidence>
<dbReference type="CDD" id="cd00200">
    <property type="entry name" value="WD40"/>
    <property type="match status" value="1"/>
</dbReference>
<dbReference type="InterPro" id="IPR019775">
    <property type="entry name" value="WD40_repeat_CS"/>
</dbReference>
<feature type="repeat" description="WD" evidence="8">
    <location>
        <begin position="165"/>
        <end position="206"/>
    </location>
</feature>
<dbReference type="OrthoDB" id="10256122at2759"/>
<keyword evidence="4 9" id="KW-0677">Repeat</keyword>
<dbReference type="GeneID" id="34683503"/>
<dbReference type="InterPro" id="IPR001680">
    <property type="entry name" value="WD40_rpt"/>
</dbReference>
<evidence type="ECO:0000256" key="6">
    <source>
        <dbReference type="ARBA" id="ARBA00025726"/>
    </source>
</evidence>
<dbReference type="GO" id="GO:0071011">
    <property type="term" value="C:precatalytic spliceosome"/>
    <property type="evidence" value="ECO:0007669"/>
    <property type="project" value="TreeGrafter"/>
</dbReference>
<keyword evidence="5 9" id="KW-0508">mRNA splicing</keyword>
<dbReference type="Pfam" id="PF25178">
    <property type="entry name" value="Beta-prop_WDR41"/>
    <property type="match status" value="1"/>
</dbReference>
<dbReference type="PROSITE" id="PS00678">
    <property type="entry name" value="WD_REPEATS_1"/>
    <property type="match status" value="2"/>
</dbReference>
<evidence type="ECO:0000313" key="12">
    <source>
        <dbReference type="Proteomes" id="UP000054304"/>
    </source>
</evidence>
<comment type="similarity">
    <text evidence="6 9">Belongs to the WD repeat PRL1/PRL2 family.</text>
</comment>
<dbReference type="InterPro" id="IPR040102">
    <property type="entry name" value="WDR41"/>
</dbReference>
<dbReference type="HOGENOM" id="CLU_000288_72_0_1"/>
<evidence type="ECO:0000256" key="1">
    <source>
        <dbReference type="ARBA" id="ARBA00022574"/>
    </source>
</evidence>
<accession>A0A0C7MXE1</accession>
<feature type="repeat" description="WD" evidence="8">
    <location>
        <begin position="122"/>
        <end position="164"/>
    </location>
</feature>
<dbReference type="GO" id="GO:0071013">
    <property type="term" value="C:catalytic step 2 spliceosome"/>
    <property type="evidence" value="ECO:0007669"/>
    <property type="project" value="TreeGrafter"/>
</dbReference>
<dbReference type="InterPro" id="IPR045241">
    <property type="entry name" value="Prp46/PLRG1-like"/>
</dbReference>
<dbReference type="Gene3D" id="2.130.10.10">
    <property type="entry name" value="YVTN repeat-like/Quinoprotein amine dehydrogenase"/>
    <property type="match status" value="1"/>
</dbReference>
<feature type="repeat" description="WD" evidence="8">
    <location>
        <begin position="393"/>
        <end position="423"/>
    </location>
</feature>
<dbReference type="SUPFAM" id="SSF50978">
    <property type="entry name" value="WD40 repeat-like"/>
    <property type="match status" value="1"/>
</dbReference>
<feature type="repeat" description="WD" evidence="8">
    <location>
        <begin position="207"/>
        <end position="248"/>
    </location>
</feature>
<sequence>MSGELSANLEDARNTYVNILWEKRFKNLTVVPSYVQEKIDQRKTAFRRHQELQESFKHDKSLDSGALIKYQDPQDLKGTVKAAVGAVYGENDLFSSSLAERHNQLLAVQPNWHAPWKLMRVINGHNGWVRCVCVDPVDNEWFATGSNDTTVKVWDLATGKLKLTLLGHVMTVRSIAVSQNHPLMFSASEDKLVKCWDLETNKAIKDFHGHYSGVNSVDVHPTLDLIASAGRDAVVRLWDIRTRLPVMTLGGHKGPINQVKCFGVDPQIVSCSADATVRLWDVRAGKSAKILTHHSKNIRAIAASPIESSFVSASTGDIRSWRCKDGQLLTNYDSESLGIINCLSENSDGVLFAGTDNGNLAFFDYETGHKYQELPTVKIPGSLDSERGILAGSFDQSGLRLITGESDKSIKVWKQDDTATPETHPGLPWNPSIDSQRF</sequence>
<dbReference type="GO" id="GO:0000398">
    <property type="term" value="P:mRNA splicing, via spliceosome"/>
    <property type="evidence" value="ECO:0007669"/>
    <property type="project" value="UniProtKB-UniRule"/>
</dbReference>
<keyword evidence="12" id="KW-1185">Reference proteome</keyword>
<evidence type="ECO:0000256" key="3">
    <source>
        <dbReference type="ARBA" id="ARBA00022728"/>
    </source>
</evidence>